<evidence type="ECO:0000259" key="5">
    <source>
        <dbReference type="Pfam" id="PF04500"/>
    </source>
</evidence>
<keyword evidence="3" id="KW-0862">Zinc</keyword>
<dbReference type="AlphaFoldDB" id="A0A1B6EL66"/>
<proteinExistence type="predicted"/>
<gene>
    <name evidence="6" type="ORF">g.18414</name>
</gene>
<evidence type="ECO:0000256" key="3">
    <source>
        <dbReference type="ARBA" id="ARBA00022833"/>
    </source>
</evidence>
<feature type="region of interest" description="Disordered" evidence="4">
    <location>
        <begin position="300"/>
        <end position="327"/>
    </location>
</feature>
<accession>A0A1B6EL66</accession>
<evidence type="ECO:0000256" key="4">
    <source>
        <dbReference type="SAM" id="MobiDB-lite"/>
    </source>
</evidence>
<reference evidence="6" key="1">
    <citation type="submission" date="2015-11" db="EMBL/GenBank/DDBJ databases">
        <title>De novo transcriptome assembly of four potential Pierce s Disease insect vectors from Arizona vineyards.</title>
        <authorList>
            <person name="Tassone E.E."/>
        </authorList>
    </citation>
    <scope>NUCLEOTIDE SEQUENCE</scope>
</reference>
<dbReference type="EMBL" id="GECZ01031091">
    <property type="protein sequence ID" value="JAS38678.1"/>
    <property type="molecule type" value="Transcribed_RNA"/>
</dbReference>
<feature type="compositionally biased region" description="Low complexity" evidence="4">
    <location>
        <begin position="305"/>
        <end position="321"/>
    </location>
</feature>
<evidence type="ECO:0000313" key="6">
    <source>
        <dbReference type="EMBL" id="JAS38678.1"/>
    </source>
</evidence>
<organism evidence="6">
    <name type="scientific">Cuerna arida</name>
    <dbReference type="NCBI Taxonomy" id="1464854"/>
    <lineage>
        <taxon>Eukaryota</taxon>
        <taxon>Metazoa</taxon>
        <taxon>Ecdysozoa</taxon>
        <taxon>Arthropoda</taxon>
        <taxon>Hexapoda</taxon>
        <taxon>Insecta</taxon>
        <taxon>Pterygota</taxon>
        <taxon>Neoptera</taxon>
        <taxon>Paraneoptera</taxon>
        <taxon>Hemiptera</taxon>
        <taxon>Auchenorrhyncha</taxon>
        <taxon>Membracoidea</taxon>
        <taxon>Cicadellidae</taxon>
        <taxon>Cicadellinae</taxon>
        <taxon>Proconiini</taxon>
        <taxon>Cuerna</taxon>
    </lineage>
</organism>
<sequence length="378" mass="42659">MEEPRVIIGVRGAELLFYDGYCYRKRRSDSVKLVRWRCSHFTRFSCKGAMLTQMPYNNPRVLEKHNHPPNNAELEVTLLRLKMRDLAASSTDTLDSLVKTVLREASHEARSLLEPILDGIKRDLRRLRQKLSSGFAGHNTISYPQKIQGSGWKISSVENEKSASASVKIEEEKEFSFETVYCNDTFQEVKLEAEYNEAYESTASFIFKSESEAEPAVSYNTISKESTVEIKSESNKDVIVMETQVLGVSSSLTSSVNHSASGLEKLRHHDLAEPSFNVETGENAMEAPETTDTIVSKQRFPVNKPSGRISPSSIPMSGSLSNKPSDLPDSQDVFHVISLKKIPKMRRQAAREKISELLDFIVHQDLDPKFLDLKRLIN</sequence>
<name>A0A1B6EL66_9HEMI</name>
<dbReference type="Pfam" id="PF04500">
    <property type="entry name" value="FLYWCH"/>
    <property type="match status" value="1"/>
</dbReference>
<dbReference type="GO" id="GO:0008270">
    <property type="term" value="F:zinc ion binding"/>
    <property type="evidence" value="ECO:0007669"/>
    <property type="project" value="UniProtKB-KW"/>
</dbReference>
<feature type="domain" description="FLYWCH-type" evidence="5">
    <location>
        <begin position="9"/>
        <end position="67"/>
    </location>
</feature>
<dbReference type="Gene3D" id="2.20.25.240">
    <property type="match status" value="1"/>
</dbReference>
<protein>
    <recommendedName>
        <fullName evidence="5">FLYWCH-type domain-containing protein</fullName>
    </recommendedName>
</protein>
<evidence type="ECO:0000256" key="2">
    <source>
        <dbReference type="ARBA" id="ARBA00022771"/>
    </source>
</evidence>
<dbReference type="InterPro" id="IPR007588">
    <property type="entry name" value="Znf_FLYWCH"/>
</dbReference>
<keyword evidence="1" id="KW-0479">Metal-binding</keyword>
<evidence type="ECO:0000256" key="1">
    <source>
        <dbReference type="ARBA" id="ARBA00022723"/>
    </source>
</evidence>
<keyword evidence="2" id="KW-0863">Zinc-finger</keyword>